<organism evidence="1 2">
    <name type="scientific">Ciona savignyi</name>
    <name type="common">Pacific transparent sea squirt</name>
    <dbReference type="NCBI Taxonomy" id="51511"/>
    <lineage>
        <taxon>Eukaryota</taxon>
        <taxon>Metazoa</taxon>
        <taxon>Chordata</taxon>
        <taxon>Tunicata</taxon>
        <taxon>Ascidiacea</taxon>
        <taxon>Phlebobranchia</taxon>
        <taxon>Cionidae</taxon>
        <taxon>Ciona</taxon>
    </lineage>
</organism>
<evidence type="ECO:0000313" key="2">
    <source>
        <dbReference type="Proteomes" id="UP000007875"/>
    </source>
</evidence>
<dbReference type="AlphaFoldDB" id="H2YLN9"/>
<proteinExistence type="predicted"/>
<keyword evidence="2" id="KW-1185">Reference proteome</keyword>
<dbReference type="Proteomes" id="UP000007875">
    <property type="component" value="Unassembled WGS sequence"/>
</dbReference>
<sequence>MHSKLVSSRHLCMLNFNLCMFKQFLQNLLMFKQFHCCVTLINVVRRLSSLSFEAPTYVQVDRTPPRISSMVEETSPR</sequence>
<reference evidence="2" key="1">
    <citation type="submission" date="2003-08" db="EMBL/GenBank/DDBJ databases">
        <authorList>
            <person name="Birren B."/>
            <person name="Nusbaum C."/>
            <person name="Abebe A."/>
            <person name="Abouelleil A."/>
            <person name="Adekoya E."/>
            <person name="Ait-zahra M."/>
            <person name="Allen N."/>
            <person name="Allen T."/>
            <person name="An P."/>
            <person name="Anderson M."/>
            <person name="Anderson S."/>
            <person name="Arachchi H."/>
            <person name="Armbruster J."/>
            <person name="Bachantsang P."/>
            <person name="Baldwin J."/>
            <person name="Barry A."/>
            <person name="Bayul T."/>
            <person name="Blitshsteyn B."/>
            <person name="Bloom T."/>
            <person name="Blye J."/>
            <person name="Boguslavskiy L."/>
            <person name="Borowsky M."/>
            <person name="Boukhgalter B."/>
            <person name="Brunache A."/>
            <person name="Butler J."/>
            <person name="Calixte N."/>
            <person name="Calvo S."/>
            <person name="Camarata J."/>
            <person name="Campo K."/>
            <person name="Chang J."/>
            <person name="Cheshatsang Y."/>
            <person name="Citroen M."/>
            <person name="Collymore A."/>
            <person name="Considine T."/>
            <person name="Cook A."/>
            <person name="Cooke P."/>
            <person name="Corum B."/>
            <person name="Cuomo C."/>
            <person name="David R."/>
            <person name="Dawoe T."/>
            <person name="Degray S."/>
            <person name="Dodge S."/>
            <person name="Dooley K."/>
            <person name="Dorje P."/>
            <person name="Dorjee K."/>
            <person name="Dorris L."/>
            <person name="Duffey N."/>
            <person name="Dupes A."/>
            <person name="Elkins T."/>
            <person name="Engels R."/>
            <person name="Erickson J."/>
            <person name="Farina A."/>
            <person name="Faro S."/>
            <person name="Ferreira P."/>
            <person name="Fischer H."/>
            <person name="Fitzgerald M."/>
            <person name="Foley K."/>
            <person name="Gage D."/>
            <person name="Galagan J."/>
            <person name="Gearin G."/>
            <person name="Gnerre S."/>
            <person name="Gnirke A."/>
            <person name="Goyette A."/>
            <person name="Graham J."/>
            <person name="Grandbois E."/>
            <person name="Gyaltsen K."/>
            <person name="Hafez N."/>
            <person name="Hagopian D."/>
            <person name="Hagos B."/>
            <person name="Hall J."/>
            <person name="Hatcher B."/>
            <person name="Heller A."/>
            <person name="Higgins H."/>
            <person name="Honan T."/>
            <person name="Horn A."/>
            <person name="Houde N."/>
            <person name="Hughes L."/>
            <person name="Hulme W."/>
            <person name="Husby E."/>
            <person name="Iliev I."/>
            <person name="Jaffe D."/>
            <person name="Jones C."/>
            <person name="Kamal M."/>
            <person name="Kamat A."/>
            <person name="Kamvysselis M."/>
            <person name="Karlsson E."/>
            <person name="Kells C."/>
            <person name="Kieu A."/>
            <person name="Kisner P."/>
            <person name="Kodira C."/>
            <person name="Kulbokas E."/>
            <person name="Labutti K."/>
            <person name="Lama D."/>
            <person name="Landers T."/>
            <person name="Leger J."/>
            <person name="Levine S."/>
            <person name="Lewis D."/>
            <person name="Lewis T."/>
            <person name="Lindblad-toh K."/>
            <person name="Liu X."/>
            <person name="Lokyitsang T."/>
            <person name="Lokyitsang Y."/>
            <person name="Lucien O."/>
            <person name="Lui A."/>
            <person name="Ma L.J."/>
            <person name="Mabbitt R."/>
            <person name="Macdonald J."/>
            <person name="Maclean C."/>
            <person name="Major J."/>
            <person name="Manning J."/>
            <person name="Marabella R."/>
            <person name="Maru K."/>
            <person name="Matthews C."/>
            <person name="Mauceli E."/>
            <person name="Mccarthy M."/>
            <person name="Mcdonough S."/>
            <person name="Mcghee T."/>
            <person name="Meldrim J."/>
            <person name="Meneus L."/>
            <person name="Mesirov J."/>
            <person name="Mihalev A."/>
            <person name="Mihova T."/>
            <person name="Mikkelsen T."/>
            <person name="Mlenga V."/>
            <person name="Moru K."/>
            <person name="Mozes J."/>
            <person name="Mulrain L."/>
            <person name="Munson G."/>
            <person name="Naylor J."/>
            <person name="Newes C."/>
            <person name="Nguyen C."/>
            <person name="Nguyen N."/>
            <person name="Nguyen T."/>
            <person name="Nicol R."/>
            <person name="Nielsen C."/>
            <person name="Nizzari M."/>
            <person name="Norbu C."/>
            <person name="Norbu N."/>
            <person name="O'donnell P."/>
            <person name="Okoawo O."/>
            <person name="O'leary S."/>
            <person name="Omotosho B."/>
            <person name="O'neill K."/>
            <person name="Osman S."/>
            <person name="Parker S."/>
            <person name="Perrin D."/>
            <person name="Phunkhang P."/>
            <person name="Piqani B."/>
            <person name="Purcell S."/>
            <person name="Rachupka T."/>
            <person name="Ramasamy U."/>
            <person name="Rameau R."/>
            <person name="Ray V."/>
            <person name="Raymond C."/>
            <person name="Retta R."/>
            <person name="Richardson S."/>
            <person name="Rise C."/>
            <person name="Rodriguez J."/>
            <person name="Rogers J."/>
            <person name="Rogov P."/>
            <person name="Rutman M."/>
            <person name="Schupbach R."/>
            <person name="Seaman C."/>
            <person name="Settipalli S."/>
            <person name="Sharpe T."/>
            <person name="Sheridan J."/>
            <person name="Sherpa N."/>
            <person name="Shi J."/>
            <person name="Smirnov S."/>
            <person name="Smith C."/>
            <person name="Sougnez C."/>
            <person name="Spencer B."/>
            <person name="Stalker J."/>
            <person name="Stange-thomann N."/>
            <person name="Stavropoulos S."/>
            <person name="Stetson K."/>
            <person name="Stone C."/>
            <person name="Stone S."/>
            <person name="Stubbs M."/>
            <person name="Talamas J."/>
            <person name="Tchuinga P."/>
            <person name="Tenzing P."/>
            <person name="Tesfaye S."/>
            <person name="Theodore J."/>
            <person name="Thoulutsang Y."/>
            <person name="Topham K."/>
            <person name="Towey S."/>
            <person name="Tsamla T."/>
            <person name="Tsomo N."/>
            <person name="Vallee D."/>
            <person name="Vassiliev H."/>
            <person name="Venkataraman V."/>
            <person name="Vinson J."/>
            <person name="Vo A."/>
            <person name="Wade C."/>
            <person name="Wang S."/>
            <person name="Wangchuk T."/>
            <person name="Wangdi T."/>
            <person name="Whittaker C."/>
            <person name="Wilkinson J."/>
            <person name="Wu Y."/>
            <person name="Wyman D."/>
            <person name="Yadav S."/>
            <person name="Yang S."/>
            <person name="Yang X."/>
            <person name="Yeager S."/>
            <person name="Yee E."/>
            <person name="Young G."/>
            <person name="Zainoun J."/>
            <person name="Zembeck L."/>
            <person name="Zimmer A."/>
            <person name="Zody M."/>
            <person name="Lander E."/>
        </authorList>
    </citation>
    <scope>NUCLEOTIDE SEQUENCE [LARGE SCALE GENOMIC DNA]</scope>
</reference>
<reference evidence="1" key="3">
    <citation type="submission" date="2025-09" db="UniProtKB">
        <authorList>
            <consortium name="Ensembl"/>
        </authorList>
    </citation>
    <scope>IDENTIFICATION</scope>
</reference>
<name>H2YLN9_CIOSA</name>
<dbReference type="InParanoid" id="H2YLN9"/>
<reference evidence="1" key="2">
    <citation type="submission" date="2025-08" db="UniProtKB">
        <authorList>
            <consortium name="Ensembl"/>
        </authorList>
    </citation>
    <scope>IDENTIFICATION</scope>
</reference>
<dbReference type="Ensembl" id="ENSCSAVT00000006319.1">
    <property type="protein sequence ID" value="ENSCSAVP00000006241.1"/>
    <property type="gene ID" value="ENSCSAVG00000003726.1"/>
</dbReference>
<protein>
    <submittedName>
        <fullName evidence="1">Uncharacterized protein</fullName>
    </submittedName>
</protein>
<evidence type="ECO:0000313" key="1">
    <source>
        <dbReference type="Ensembl" id="ENSCSAVP00000006241.1"/>
    </source>
</evidence>
<dbReference type="HOGENOM" id="CLU_2637348_0_0_1"/>
<accession>H2YLN9</accession>